<name>A0A5B8R8H0_9ZZZZ</name>
<dbReference type="Pfam" id="PF00999">
    <property type="entry name" value="Na_H_Exchanger"/>
    <property type="match status" value="1"/>
</dbReference>
<evidence type="ECO:0000256" key="7">
    <source>
        <dbReference type="ARBA" id="ARBA00023065"/>
    </source>
</evidence>
<organism evidence="11">
    <name type="scientific">uncultured organism</name>
    <dbReference type="NCBI Taxonomy" id="155900"/>
    <lineage>
        <taxon>unclassified sequences</taxon>
        <taxon>environmental samples</taxon>
    </lineage>
</organism>
<evidence type="ECO:0000256" key="3">
    <source>
        <dbReference type="ARBA" id="ARBA00022449"/>
    </source>
</evidence>
<evidence type="ECO:0000256" key="6">
    <source>
        <dbReference type="ARBA" id="ARBA00022989"/>
    </source>
</evidence>
<dbReference type="GO" id="GO:0005886">
    <property type="term" value="C:plasma membrane"/>
    <property type="evidence" value="ECO:0007669"/>
    <property type="project" value="UniProtKB-SubCell"/>
</dbReference>
<dbReference type="InterPro" id="IPR038770">
    <property type="entry name" value="Na+/solute_symporter_sf"/>
</dbReference>
<protein>
    <submittedName>
        <fullName evidence="11">K(+)/H(+) antiporter NhaP</fullName>
    </submittedName>
</protein>
<keyword evidence="5 9" id="KW-0812">Transmembrane</keyword>
<evidence type="ECO:0000256" key="2">
    <source>
        <dbReference type="ARBA" id="ARBA00022448"/>
    </source>
</evidence>
<dbReference type="AlphaFoldDB" id="A0A5B8R8H0"/>
<keyword evidence="3" id="KW-0050">Antiport</keyword>
<feature type="transmembrane region" description="Helical" evidence="9">
    <location>
        <begin position="194"/>
        <end position="217"/>
    </location>
</feature>
<feature type="transmembrane region" description="Helical" evidence="9">
    <location>
        <begin position="292"/>
        <end position="310"/>
    </location>
</feature>
<evidence type="ECO:0000256" key="4">
    <source>
        <dbReference type="ARBA" id="ARBA00022475"/>
    </source>
</evidence>
<dbReference type="PANTHER" id="PTHR32507">
    <property type="entry name" value="NA(+)/H(+) ANTIPORTER 1"/>
    <property type="match status" value="1"/>
</dbReference>
<feature type="transmembrane region" description="Helical" evidence="9">
    <location>
        <begin position="347"/>
        <end position="365"/>
    </location>
</feature>
<keyword evidence="2" id="KW-0813">Transport</keyword>
<keyword evidence="7" id="KW-0406">Ion transport</keyword>
<feature type="domain" description="Cation/H+ exchanger transmembrane" evidence="10">
    <location>
        <begin position="20"/>
        <end position="401"/>
    </location>
</feature>
<reference evidence="11" key="1">
    <citation type="submission" date="2019-06" db="EMBL/GenBank/DDBJ databases">
        <authorList>
            <person name="Murdoch R.W."/>
            <person name="Fathepure B."/>
        </authorList>
    </citation>
    <scope>NUCLEOTIDE SEQUENCE</scope>
</reference>
<dbReference type="PANTHER" id="PTHR32507:SF8">
    <property type="entry name" value="CNH1P"/>
    <property type="match status" value="1"/>
</dbReference>
<feature type="transmembrane region" description="Helical" evidence="9">
    <location>
        <begin position="32"/>
        <end position="50"/>
    </location>
</feature>
<evidence type="ECO:0000313" key="11">
    <source>
        <dbReference type="EMBL" id="QEA05000.1"/>
    </source>
</evidence>
<dbReference type="GO" id="GO:1902600">
    <property type="term" value="P:proton transmembrane transport"/>
    <property type="evidence" value="ECO:0007669"/>
    <property type="project" value="InterPro"/>
</dbReference>
<evidence type="ECO:0000259" key="10">
    <source>
        <dbReference type="Pfam" id="PF00999"/>
    </source>
</evidence>
<keyword evidence="8 9" id="KW-0472">Membrane</keyword>
<sequence length="417" mass="44804">MTSAMAFLLIGLLLVAMGFTRSAVDRLPVTTAMLYLGVGLVAGPTLLQAYHFNPLKQSQTLELITELAVLLSLYTAGVKMPGPFSLRRWRTTALLATVALTVTIAVMAVFGYVVLGLSAGAAILLAGILAPTDPVLATDVQVRHPGDRDRLRLALTSEAGLNDGTAFPFVLLGLGLLGIHPLGEAGTAWVLRDVLWASAAGVGIGLAAGVLVGHAAVEVRRRWPDAVLMDDFVGLGLIATVYGLTVSIHAYGFLAVFAAAVALRQTEVRAEPLARNRITDASLLFKEQLERFSEVVVILLVGGTLFLNSWSWRAVATALFLFVVARPLGVWLGLLGSRAPRRMRMMTAWFGVRGIGSLYYLMYAIDQGLSESVALELIHITLIVVTLSILVHGISVKPMLSRYWHRGSRHRRPAAVP</sequence>
<dbReference type="InterPro" id="IPR006153">
    <property type="entry name" value="Cation/H_exchanger_TM"/>
</dbReference>
<feature type="transmembrane region" description="Helical" evidence="9">
    <location>
        <begin position="377"/>
        <end position="396"/>
    </location>
</feature>
<gene>
    <name evidence="11" type="primary">nhaP</name>
    <name evidence="11" type="ORF">KBTEX_01319</name>
</gene>
<accession>A0A5B8R8H0</accession>
<dbReference type="GO" id="GO:0015297">
    <property type="term" value="F:antiporter activity"/>
    <property type="evidence" value="ECO:0007669"/>
    <property type="project" value="UniProtKB-KW"/>
</dbReference>
<feature type="transmembrane region" description="Helical" evidence="9">
    <location>
        <begin position="165"/>
        <end position="182"/>
    </location>
</feature>
<keyword evidence="6 9" id="KW-1133">Transmembrane helix</keyword>
<evidence type="ECO:0000256" key="1">
    <source>
        <dbReference type="ARBA" id="ARBA00004651"/>
    </source>
</evidence>
<evidence type="ECO:0000256" key="8">
    <source>
        <dbReference type="ARBA" id="ARBA00023136"/>
    </source>
</evidence>
<feature type="transmembrane region" description="Helical" evidence="9">
    <location>
        <begin position="237"/>
        <end position="263"/>
    </location>
</feature>
<feature type="transmembrane region" description="Helical" evidence="9">
    <location>
        <begin position="93"/>
        <end position="126"/>
    </location>
</feature>
<dbReference type="EMBL" id="MN079093">
    <property type="protein sequence ID" value="QEA05000.1"/>
    <property type="molecule type" value="Genomic_DNA"/>
</dbReference>
<comment type="subcellular location">
    <subcellularLocation>
        <location evidence="1">Cell membrane</location>
        <topology evidence="1">Multi-pass membrane protein</topology>
    </subcellularLocation>
</comment>
<evidence type="ECO:0000256" key="5">
    <source>
        <dbReference type="ARBA" id="ARBA00022692"/>
    </source>
</evidence>
<dbReference type="Gene3D" id="1.20.1530.20">
    <property type="match status" value="1"/>
</dbReference>
<proteinExistence type="predicted"/>
<keyword evidence="4" id="KW-1003">Cell membrane</keyword>
<feature type="transmembrane region" description="Helical" evidence="9">
    <location>
        <begin position="316"/>
        <end position="335"/>
    </location>
</feature>
<evidence type="ECO:0000256" key="9">
    <source>
        <dbReference type="SAM" id="Phobius"/>
    </source>
</evidence>